<comment type="subcellular location">
    <subcellularLocation>
        <location evidence="1 12">Cell membrane</location>
        <topology evidence="1 12">Multi-pass membrane protein</topology>
    </subcellularLocation>
</comment>
<keyword evidence="9 12" id="KW-0472">Membrane</keyword>
<dbReference type="NCBIfam" id="TIGR04265">
    <property type="entry name" value="bac_cardiolipin"/>
    <property type="match status" value="1"/>
</dbReference>
<feature type="domain" description="PLD phosphodiesterase" evidence="14">
    <location>
        <begin position="215"/>
        <end position="242"/>
    </location>
</feature>
<keyword evidence="7 12" id="KW-1133">Transmembrane helix</keyword>
<evidence type="ECO:0000256" key="6">
    <source>
        <dbReference type="ARBA" id="ARBA00022737"/>
    </source>
</evidence>
<keyword evidence="16" id="KW-1185">Reference proteome</keyword>
<evidence type="ECO:0000256" key="1">
    <source>
        <dbReference type="ARBA" id="ARBA00004651"/>
    </source>
</evidence>
<evidence type="ECO:0000256" key="10">
    <source>
        <dbReference type="ARBA" id="ARBA00023209"/>
    </source>
</evidence>
<dbReference type="Gene3D" id="3.30.870.10">
    <property type="entry name" value="Endonuclease Chain A"/>
    <property type="match status" value="2"/>
</dbReference>
<dbReference type="InterPro" id="IPR025202">
    <property type="entry name" value="PLD-like_dom"/>
</dbReference>
<keyword evidence="2 12" id="KW-1003">Cell membrane</keyword>
<feature type="active site" evidence="12">
    <location>
        <position position="227"/>
    </location>
</feature>
<gene>
    <name evidence="15" type="primary">cls</name>
    <name evidence="15" type="ORF">RBU60_07455</name>
</gene>
<dbReference type="InterPro" id="IPR030874">
    <property type="entry name" value="Cardiolipin_synth_Firmi"/>
</dbReference>
<organism evidence="15 16">
    <name type="scientific">Mesonia profundi</name>
    <dbReference type="NCBI Taxonomy" id="3070998"/>
    <lineage>
        <taxon>Bacteria</taxon>
        <taxon>Pseudomonadati</taxon>
        <taxon>Bacteroidota</taxon>
        <taxon>Flavobacteriia</taxon>
        <taxon>Flavobacteriales</taxon>
        <taxon>Flavobacteriaceae</taxon>
        <taxon>Mesonia</taxon>
    </lineage>
</organism>
<dbReference type="Pfam" id="PF13091">
    <property type="entry name" value="PLDc_2"/>
    <property type="match status" value="2"/>
</dbReference>
<accession>A0ABU1A2B7</accession>
<evidence type="ECO:0000256" key="2">
    <source>
        <dbReference type="ARBA" id="ARBA00022475"/>
    </source>
</evidence>
<dbReference type="EC" id="2.7.8.-" evidence="12 13"/>
<keyword evidence="10 12" id="KW-0594">Phospholipid biosynthesis</keyword>
<dbReference type="Pfam" id="PF13396">
    <property type="entry name" value="PLDc_N"/>
    <property type="match status" value="1"/>
</dbReference>
<evidence type="ECO:0000313" key="16">
    <source>
        <dbReference type="Proteomes" id="UP001230915"/>
    </source>
</evidence>
<dbReference type="CDD" id="cd09112">
    <property type="entry name" value="PLDc_CLS_2"/>
    <property type="match status" value="1"/>
</dbReference>
<feature type="active site" evidence="12">
    <location>
        <position position="402"/>
    </location>
</feature>
<dbReference type="CDD" id="cd09110">
    <property type="entry name" value="PLDc_CLS_1"/>
    <property type="match status" value="1"/>
</dbReference>
<feature type="domain" description="PLD phosphodiesterase" evidence="14">
    <location>
        <begin position="397"/>
        <end position="424"/>
    </location>
</feature>
<dbReference type="SMART" id="SM00155">
    <property type="entry name" value="PLDc"/>
    <property type="match status" value="2"/>
</dbReference>
<comment type="caution">
    <text evidence="15">The sequence shown here is derived from an EMBL/GenBank/DDBJ whole genome shotgun (WGS) entry which is preliminary data.</text>
</comment>
<evidence type="ECO:0000256" key="9">
    <source>
        <dbReference type="ARBA" id="ARBA00023136"/>
    </source>
</evidence>
<comment type="similarity">
    <text evidence="12">Belongs to the phospholipase D family. Cardiolipin synthase subfamily.</text>
</comment>
<feature type="active site" evidence="12">
    <location>
        <position position="220"/>
    </location>
</feature>
<dbReference type="RefSeq" id="WP_308864135.1">
    <property type="nucleotide sequence ID" value="NZ_JAVHUL010000016.1"/>
</dbReference>
<evidence type="ECO:0000256" key="4">
    <source>
        <dbReference type="ARBA" id="ARBA00022679"/>
    </source>
</evidence>
<dbReference type="PANTHER" id="PTHR21248:SF22">
    <property type="entry name" value="PHOSPHOLIPASE D"/>
    <property type="match status" value="1"/>
</dbReference>
<feature type="active site" evidence="12">
    <location>
        <position position="404"/>
    </location>
</feature>
<keyword evidence="3 12" id="KW-0444">Lipid biosynthesis</keyword>
<dbReference type="HAMAP" id="MF_01916">
    <property type="entry name" value="Cardiolipin_synth_Cls"/>
    <property type="match status" value="1"/>
</dbReference>
<dbReference type="InterPro" id="IPR022924">
    <property type="entry name" value="Cardiolipin_synthase"/>
</dbReference>
<evidence type="ECO:0000256" key="13">
    <source>
        <dbReference type="NCBIfam" id="TIGR04265"/>
    </source>
</evidence>
<dbReference type="InterPro" id="IPR027379">
    <property type="entry name" value="CLS_N"/>
</dbReference>
<comment type="catalytic activity">
    <reaction evidence="12">
        <text>2 a 1,2-diacyl-sn-glycero-3-phospho-(1'-sn-glycerol) = a cardiolipin + glycerol</text>
        <dbReference type="Rhea" id="RHEA:31451"/>
        <dbReference type="ChEBI" id="CHEBI:17754"/>
        <dbReference type="ChEBI" id="CHEBI:62237"/>
        <dbReference type="ChEBI" id="CHEBI:64716"/>
    </reaction>
</comment>
<feature type="transmembrane region" description="Helical" evidence="12">
    <location>
        <begin position="6"/>
        <end position="24"/>
    </location>
</feature>
<evidence type="ECO:0000256" key="11">
    <source>
        <dbReference type="ARBA" id="ARBA00023264"/>
    </source>
</evidence>
<evidence type="ECO:0000256" key="5">
    <source>
        <dbReference type="ARBA" id="ARBA00022692"/>
    </source>
</evidence>
<dbReference type="SUPFAM" id="SSF56024">
    <property type="entry name" value="Phospholipase D/nuclease"/>
    <property type="match status" value="2"/>
</dbReference>
<keyword evidence="11 12" id="KW-1208">Phospholipid metabolism</keyword>
<proteinExistence type="inferred from homology"/>
<evidence type="ECO:0000313" key="15">
    <source>
        <dbReference type="EMBL" id="MDQ7917406.1"/>
    </source>
</evidence>
<feature type="active site" evidence="12">
    <location>
        <position position="409"/>
    </location>
</feature>
<dbReference type="Proteomes" id="UP001230915">
    <property type="component" value="Unassembled WGS sequence"/>
</dbReference>
<dbReference type="InterPro" id="IPR001736">
    <property type="entry name" value="PLipase_D/transphosphatidylase"/>
</dbReference>
<protein>
    <recommendedName>
        <fullName evidence="12 13">Cardiolipin synthase</fullName>
        <shortName evidence="12">CL synthase</shortName>
        <ecNumber evidence="12 13">2.7.8.-</ecNumber>
    </recommendedName>
</protein>
<dbReference type="PROSITE" id="PS50035">
    <property type="entry name" value="PLD"/>
    <property type="match status" value="2"/>
</dbReference>
<keyword evidence="5 12" id="KW-0812">Transmembrane</keyword>
<name>A0ABU1A2B7_9FLAO</name>
<reference evidence="15 16" key="1">
    <citation type="submission" date="2023-08" db="EMBL/GenBank/DDBJ databases">
        <title>Mesonia sp. MT50, isolated from deep-sea sediment of the Mariana Trench.</title>
        <authorList>
            <person name="Fu H."/>
        </authorList>
    </citation>
    <scope>NUCLEOTIDE SEQUENCE [LARGE SCALE GENOMIC DNA]</scope>
    <source>
        <strain evidence="15 16">MT50</strain>
    </source>
</reference>
<evidence type="ECO:0000256" key="8">
    <source>
        <dbReference type="ARBA" id="ARBA00023098"/>
    </source>
</evidence>
<dbReference type="PANTHER" id="PTHR21248">
    <property type="entry name" value="CARDIOLIPIN SYNTHASE"/>
    <property type="match status" value="1"/>
</dbReference>
<comment type="function">
    <text evidence="12">Catalyzes the reversible phosphatidyl group transfer from one phosphatidylglycerol molecule to another to form cardiolipin (CL) (diphosphatidylglycerol) and glycerol.</text>
</comment>
<keyword evidence="6" id="KW-0677">Repeat</keyword>
<keyword evidence="8 12" id="KW-0443">Lipid metabolism</keyword>
<evidence type="ECO:0000256" key="7">
    <source>
        <dbReference type="ARBA" id="ARBA00022989"/>
    </source>
</evidence>
<evidence type="ECO:0000259" key="14">
    <source>
        <dbReference type="PROSITE" id="PS50035"/>
    </source>
</evidence>
<dbReference type="EMBL" id="JAVHUL010000016">
    <property type="protein sequence ID" value="MDQ7917406.1"/>
    <property type="molecule type" value="Genomic_DNA"/>
</dbReference>
<feature type="active site" evidence="12">
    <location>
        <position position="222"/>
    </location>
</feature>
<keyword evidence="4 12" id="KW-0808">Transferase</keyword>
<evidence type="ECO:0000256" key="12">
    <source>
        <dbReference type="HAMAP-Rule" id="MF_01916"/>
    </source>
</evidence>
<feature type="transmembrane region" description="Helical" evidence="12">
    <location>
        <begin position="33"/>
        <end position="53"/>
    </location>
</feature>
<sequence>MNYILILQIIYVLITILVVLRVIYDTRNFSKTLAYILLVVFVPIFGIFFYFSFGVNYRKRKIYSKKIIQDVALLKQVEQKLLQYHKGILQSDLVAPQHTNLVNFLAKAGQSTLTANNKVELLANGEHKFPVLLEALEKAEKHIHIQYYIYEDDFTGQQVAEVLKRKAQEGVEVRFMYDDFGSHSLGKSFKQGLEEAGVHIAPFYEIIWYAFANRINYRNHRKIVIIDGDTSFVGGINVSDRYRNDAHAKDALFWRDTHLKIKGTASFFYQYSFISDWNFCSGQPITQPQSYFLSPQLDTNYQEDVVQMASSGPDSDMPVIYFALIEAISAAQKCIYITSPYFIPGDSLMDALVIAAQKGIEVKILVPGKSDSKMVNLAAHSYYTELLKYGVEIYLYQKGFVHAKTLCIDNDLAIVGSANMDYRSFDLNFEANAMVYSRKLNIELKALFFEDLENASLISPEEWLGRSKFAHLIEKCFRLLSPFL</sequence>
<evidence type="ECO:0000256" key="3">
    <source>
        <dbReference type="ARBA" id="ARBA00022516"/>
    </source>
</evidence>